<evidence type="ECO:0000313" key="1">
    <source>
        <dbReference type="EMBL" id="EEA89824.1"/>
    </source>
</evidence>
<dbReference type="Proteomes" id="UP000003560">
    <property type="component" value="Unassembled WGS sequence"/>
</dbReference>
<keyword evidence="2" id="KW-1185">Reference proteome</keyword>
<evidence type="ECO:0000313" key="2">
    <source>
        <dbReference type="Proteomes" id="UP000003560"/>
    </source>
</evidence>
<comment type="caution">
    <text evidence="1">The sequence shown here is derived from an EMBL/GenBank/DDBJ whole genome shotgun (WGS) entry which is preliminary data.</text>
</comment>
<reference evidence="1 2" key="2">
    <citation type="submission" date="2008-10" db="EMBL/GenBank/DDBJ databases">
        <authorList>
            <person name="Fulton L."/>
            <person name="Clifton S."/>
            <person name="Fulton B."/>
            <person name="Xu J."/>
            <person name="Minx P."/>
            <person name="Pepin K.H."/>
            <person name="Johnson M."/>
            <person name="Thiruvilangam P."/>
            <person name="Bhonagiri V."/>
            <person name="Nash W.E."/>
            <person name="Mardis E.R."/>
            <person name="Wilson R.K."/>
        </authorList>
    </citation>
    <scope>NUCLEOTIDE SEQUENCE [LARGE SCALE GENOMIC DNA]</scope>
    <source>
        <strain evidence="1 2">DSM 13279</strain>
    </source>
</reference>
<organism evidence="1 2">
    <name type="scientific">Collinsella stercoris DSM 13279</name>
    <dbReference type="NCBI Taxonomy" id="445975"/>
    <lineage>
        <taxon>Bacteria</taxon>
        <taxon>Bacillati</taxon>
        <taxon>Actinomycetota</taxon>
        <taxon>Coriobacteriia</taxon>
        <taxon>Coriobacteriales</taxon>
        <taxon>Coriobacteriaceae</taxon>
        <taxon>Collinsella</taxon>
    </lineage>
</organism>
<gene>
    <name evidence="1" type="ORF">COLSTE_02022</name>
</gene>
<proteinExistence type="predicted"/>
<feature type="non-terminal residue" evidence="1">
    <location>
        <position position="1"/>
    </location>
</feature>
<reference evidence="1 2" key="1">
    <citation type="submission" date="2008-10" db="EMBL/GenBank/DDBJ databases">
        <title>Draft genome sequence of Collinsella stercoris (DSM 13279).</title>
        <authorList>
            <person name="Sudarsanam P."/>
            <person name="Ley R."/>
            <person name="Guruge J."/>
            <person name="Turnbaugh P.J."/>
            <person name="Mahowald M."/>
            <person name="Liep D."/>
            <person name="Gordon J."/>
        </authorList>
    </citation>
    <scope>NUCLEOTIDE SEQUENCE [LARGE SCALE GENOMIC DNA]</scope>
    <source>
        <strain evidence="1 2">DSM 13279</strain>
    </source>
</reference>
<protein>
    <submittedName>
        <fullName evidence="1">Uncharacterized protein</fullName>
    </submittedName>
</protein>
<sequence length="44" mass="4563">AARSVLASGRRGRVSGGIVRQAPLYGRGRPVGTSCMPVLARGLR</sequence>
<dbReference type="EMBL" id="ABXJ01000118">
    <property type="protein sequence ID" value="EEA89824.1"/>
    <property type="molecule type" value="Genomic_DNA"/>
</dbReference>
<dbReference type="AlphaFoldDB" id="B6GD44"/>
<accession>B6GD44</accession>
<name>B6GD44_9ACTN</name>
<dbReference type="HOGENOM" id="CLU_3226082_0_0_11"/>